<reference evidence="2 3" key="1">
    <citation type="submission" date="2019-12" db="EMBL/GenBank/DDBJ databases">
        <authorList>
            <person name="Alioto T."/>
            <person name="Alioto T."/>
            <person name="Gomez Garrido J."/>
        </authorList>
    </citation>
    <scope>NUCLEOTIDE SEQUENCE [LARGE SCALE GENOMIC DNA]</scope>
</reference>
<organism evidence="2 3">
    <name type="scientific">Olea europaea subsp. europaea</name>
    <dbReference type="NCBI Taxonomy" id="158383"/>
    <lineage>
        <taxon>Eukaryota</taxon>
        <taxon>Viridiplantae</taxon>
        <taxon>Streptophyta</taxon>
        <taxon>Embryophyta</taxon>
        <taxon>Tracheophyta</taxon>
        <taxon>Spermatophyta</taxon>
        <taxon>Magnoliopsida</taxon>
        <taxon>eudicotyledons</taxon>
        <taxon>Gunneridae</taxon>
        <taxon>Pentapetalae</taxon>
        <taxon>asterids</taxon>
        <taxon>lamiids</taxon>
        <taxon>Lamiales</taxon>
        <taxon>Oleaceae</taxon>
        <taxon>Oleeae</taxon>
        <taxon>Olea</taxon>
    </lineage>
</organism>
<evidence type="ECO:0000256" key="1">
    <source>
        <dbReference type="SAM" id="MobiDB-lite"/>
    </source>
</evidence>
<name>A0A8S0S821_OLEEU</name>
<dbReference type="EMBL" id="CACTIH010003954">
    <property type="protein sequence ID" value="CAA2987874.1"/>
    <property type="molecule type" value="Genomic_DNA"/>
</dbReference>
<feature type="region of interest" description="Disordered" evidence="1">
    <location>
        <begin position="38"/>
        <end position="64"/>
    </location>
</feature>
<comment type="caution">
    <text evidence="2">The sequence shown here is derived from an EMBL/GenBank/DDBJ whole genome shotgun (WGS) entry which is preliminary data.</text>
</comment>
<dbReference type="Proteomes" id="UP000594638">
    <property type="component" value="Unassembled WGS sequence"/>
</dbReference>
<accession>A0A8S0S821</accession>
<gene>
    <name evidence="2" type="ORF">OLEA9_A044129</name>
</gene>
<sequence length="97" mass="10596">MRTLEGVMCTERSIDSDPSPEPRCIKHRKRATDAAAAALSSEDQQIKQEVDPTAPTKSTRFLGVGLSPTDSFEVPSNTLSGYSRETTGKFKIQPIAR</sequence>
<evidence type="ECO:0000313" key="3">
    <source>
        <dbReference type="Proteomes" id="UP000594638"/>
    </source>
</evidence>
<evidence type="ECO:0000313" key="2">
    <source>
        <dbReference type="EMBL" id="CAA2987874.1"/>
    </source>
</evidence>
<proteinExistence type="predicted"/>
<dbReference type="Gramene" id="OE9A044129T1">
    <property type="protein sequence ID" value="OE9A044129C1"/>
    <property type="gene ID" value="OE9A044129"/>
</dbReference>
<dbReference type="AlphaFoldDB" id="A0A8S0S821"/>
<protein>
    <submittedName>
        <fullName evidence="2">Uncharacterized protein</fullName>
    </submittedName>
</protein>
<feature type="region of interest" description="Disordered" evidence="1">
    <location>
        <begin position="1"/>
        <end position="24"/>
    </location>
</feature>
<keyword evidence="3" id="KW-1185">Reference proteome</keyword>